<dbReference type="OrthoDB" id="8062037at2759"/>
<comment type="catalytic activity">
    <reaction evidence="1">
        <text>S-ubiquitinyl-[E2 ubiquitin-conjugating enzyme]-L-cysteine + [acceptor protein]-L-lysine = [E2 ubiquitin-conjugating enzyme]-L-cysteine + N(6)-ubiquitinyl-[acceptor protein]-L-lysine.</text>
        <dbReference type="EC" id="2.3.2.27"/>
    </reaction>
</comment>
<feature type="domain" description="RING-type" evidence="17">
    <location>
        <begin position="145"/>
        <end position="187"/>
    </location>
</feature>
<keyword evidence="11 16" id="KW-1133">Transmembrane helix</keyword>
<keyword evidence="12 16" id="KW-0472">Membrane</keyword>
<dbReference type="PANTHER" id="PTHR14155">
    <property type="entry name" value="RING FINGER DOMAIN-CONTAINING"/>
    <property type="match status" value="1"/>
</dbReference>
<protein>
    <recommendedName>
        <fullName evidence="4">RING-type E3 ubiquitin transferase</fullName>
        <ecNumber evidence="4">2.3.2.27</ecNumber>
    </recommendedName>
</protein>
<dbReference type="AlphaFoldDB" id="A0A7J0HBM0"/>
<dbReference type="EC" id="2.3.2.27" evidence="4"/>
<comment type="caution">
    <text evidence="18">The sequence shown here is derived from an EMBL/GenBank/DDBJ whole genome shotgun (WGS) entry which is preliminary data.</text>
</comment>
<feature type="region of interest" description="Disordered" evidence="15">
    <location>
        <begin position="1"/>
        <end position="49"/>
    </location>
</feature>
<keyword evidence="5" id="KW-0808">Transferase</keyword>
<evidence type="ECO:0000256" key="15">
    <source>
        <dbReference type="SAM" id="MobiDB-lite"/>
    </source>
</evidence>
<keyword evidence="8 14" id="KW-0863">Zinc-finger</keyword>
<evidence type="ECO:0000313" key="19">
    <source>
        <dbReference type="Proteomes" id="UP000585474"/>
    </source>
</evidence>
<keyword evidence="9" id="KW-0833">Ubl conjugation pathway</keyword>
<dbReference type="Gene3D" id="3.30.40.10">
    <property type="entry name" value="Zinc/RING finger domain, C3HC4 (zinc finger)"/>
    <property type="match status" value="1"/>
</dbReference>
<evidence type="ECO:0000256" key="16">
    <source>
        <dbReference type="SAM" id="Phobius"/>
    </source>
</evidence>
<feature type="compositionally biased region" description="Low complexity" evidence="15">
    <location>
        <begin position="88"/>
        <end position="109"/>
    </location>
</feature>
<comment type="pathway">
    <text evidence="3">Protein modification; protein ubiquitination.</text>
</comment>
<keyword evidence="19" id="KW-1185">Reference proteome</keyword>
<feature type="transmembrane region" description="Helical" evidence="16">
    <location>
        <begin position="58"/>
        <end position="79"/>
    </location>
</feature>
<proteinExistence type="inferred from homology"/>
<feature type="compositionally biased region" description="Polar residues" evidence="15">
    <location>
        <begin position="35"/>
        <end position="46"/>
    </location>
</feature>
<comment type="subcellular location">
    <subcellularLocation>
        <location evidence="2">Membrane</location>
        <topology evidence="2">Single-pass membrane protein</topology>
    </subcellularLocation>
</comment>
<evidence type="ECO:0000256" key="8">
    <source>
        <dbReference type="ARBA" id="ARBA00022771"/>
    </source>
</evidence>
<dbReference type="InterPro" id="IPR053238">
    <property type="entry name" value="RING-H2_zinc_finger"/>
</dbReference>
<evidence type="ECO:0000256" key="9">
    <source>
        <dbReference type="ARBA" id="ARBA00022786"/>
    </source>
</evidence>
<sequence length="261" mass="28461">MKPQSRKFLQDEDAVPRDTLSPPVTYSPDPLLQPMNGSSTTLSNTRPFRPNSPLDSSMALTALILLTALFFVGFFSIYIRRFADTADSPSASSRGRRSSPLPTYPSSSSLPPWRSTIFHKGLDPSAVQSLPLVSYGGGAKHQIDCAICLAEFEERETVKLIPHCGHVFHPECIDKWLSSRVACPLCRSSRLFSVEEGRSCVSQGEEDHVGGGDEQGPTAEMDDTWVDVSEVGPVMLRRACSCPSLGDPAVVQRSLGFFLTP</sequence>
<dbReference type="EMBL" id="BJWL01000028">
    <property type="protein sequence ID" value="GFZ20385.1"/>
    <property type="molecule type" value="Genomic_DNA"/>
</dbReference>
<evidence type="ECO:0000259" key="17">
    <source>
        <dbReference type="PROSITE" id="PS50089"/>
    </source>
</evidence>
<evidence type="ECO:0000256" key="12">
    <source>
        <dbReference type="ARBA" id="ARBA00023136"/>
    </source>
</evidence>
<dbReference type="GO" id="GO:0008270">
    <property type="term" value="F:zinc ion binding"/>
    <property type="evidence" value="ECO:0007669"/>
    <property type="project" value="UniProtKB-KW"/>
</dbReference>
<comment type="similarity">
    <text evidence="13">Belongs to the RING-type zinc finger family. ATL subfamily.</text>
</comment>
<reference evidence="18 19" key="1">
    <citation type="submission" date="2019-07" db="EMBL/GenBank/DDBJ databases">
        <title>De Novo Assembly of kiwifruit Actinidia rufa.</title>
        <authorList>
            <person name="Sugita-Konishi S."/>
            <person name="Sato K."/>
            <person name="Mori E."/>
            <person name="Abe Y."/>
            <person name="Kisaki G."/>
            <person name="Hamano K."/>
            <person name="Suezawa K."/>
            <person name="Otani M."/>
            <person name="Fukuda T."/>
            <person name="Manabe T."/>
            <person name="Gomi K."/>
            <person name="Tabuchi M."/>
            <person name="Akimitsu K."/>
            <person name="Kataoka I."/>
        </authorList>
    </citation>
    <scope>NUCLEOTIDE SEQUENCE [LARGE SCALE GENOMIC DNA]</scope>
    <source>
        <strain evidence="19">cv. Fuchu</strain>
    </source>
</reference>
<dbReference type="Proteomes" id="UP000585474">
    <property type="component" value="Unassembled WGS sequence"/>
</dbReference>
<evidence type="ECO:0000256" key="7">
    <source>
        <dbReference type="ARBA" id="ARBA00022723"/>
    </source>
</evidence>
<dbReference type="GO" id="GO:0016020">
    <property type="term" value="C:membrane"/>
    <property type="evidence" value="ECO:0007669"/>
    <property type="project" value="UniProtKB-SubCell"/>
</dbReference>
<evidence type="ECO:0000256" key="14">
    <source>
        <dbReference type="PROSITE-ProRule" id="PRU00175"/>
    </source>
</evidence>
<evidence type="ECO:0000256" key="10">
    <source>
        <dbReference type="ARBA" id="ARBA00022833"/>
    </source>
</evidence>
<dbReference type="Pfam" id="PF13639">
    <property type="entry name" value="zf-RING_2"/>
    <property type="match status" value="1"/>
</dbReference>
<keyword evidence="6 16" id="KW-0812">Transmembrane</keyword>
<keyword evidence="7" id="KW-0479">Metal-binding</keyword>
<evidence type="ECO:0000256" key="4">
    <source>
        <dbReference type="ARBA" id="ARBA00012483"/>
    </source>
</evidence>
<evidence type="ECO:0000256" key="13">
    <source>
        <dbReference type="ARBA" id="ARBA00024209"/>
    </source>
</evidence>
<dbReference type="PROSITE" id="PS50089">
    <property type="entry name" value="ZF_RING_2"/>
    <property type="match status" value="1"/>
</dbReference>
<organism evidence="18 19">
    <name type="scientific">Actinidia rufa</name>
    <dbReference type="NCBI Taxonomy" id="165716"/>
    <lineage>
        <taxon>Eukaryota</taxon>
        <taxon>Viridiplantae</taxon>
        <taxon>Streptophyta</taxon>
        <taxon>Embryophyta</taxon>
        <taxon>Tracheophyta</taxon>
        <taxon>Spermatophyta</taxon>
        <taxon>Magnoliopsida</taxon>
        <taxon>eudicotyledons</taxon>
        <taxon>Gunneridae</taxon>
        <taxon>Pentapetalae</taxon>
        <taxon>asterids</taxon>
        <taxon>Ericales</taxon>
        <taxon>Actinidiaceae</taxon>
        <taxon>Actinidia</taxon>
    </lineage>
</organism>
<dbReference type="FunFam" id="3.30.40.10:FF:000187">
    <property type="entry name" value="E3 ubiquitin-protein ligase ATL6"/>
    <property type="match status" value="1"/>
</dbReference>
<keyword evidence="10" id="KW-0862">Zinc</keyword>
<evidence type="ECO:0000256" key="2">
    <source>
        <dbReference type="ARBA" id="ARBA00004167"/>
    </source>
</evidence>
<dbReference type="PANTHER" id="PTHR14155:SF592">
    <property type="entry name" value="RING-H2 FINGER PROTEIN ATL57"/>
    <property type="match status" value="1"/>
</dbReference>
<dbReference type="CDD" id="cd16461">
    <property type="entry name" value="RING-H2_EL5-like"/>
    <property type="match status" value="1"/>
</dbReference>
<evidence type="ECO:0000256" key="5">
    <source>
        <dbReference type="ARBA" id="ARBA00022679"/>
    </source>
</evidence>
<feature type="region of interest" description="Disordered" evidence="15">
    <location>
        <begin position="87"/>
        <end position="109"/>
    </location>
</feature>
<evidence type="ECO:0000256" key="6">
    <source>
        <dbReference type="ARBA" id="ARBA00022692"/>
    </source>
</evidence>
<dbReference type="SMART" id="SM00184">
    <property type="entry name" value="RING"/>
    <property type="match status" value="1"/>
</dbReference>
<gene>
    <name evidence="18" type="ORF">Acr_28g0010900</name>
</gene>
<evidence type="ECO:0000256" key="3">
    <source>
        <dbReference type="ARBA" id="ARBA00004906"/>
    </source>
</evidence>
<dbReference type="GO" id="GO:0061630">
    <property type="term" value="F:ubiquitin protein ligase activity"/>
    <property type="evidence" value="ECO:0007669"/>
    <property type="project" value="UniProtKB-EC"/>
</dbReference>
<evidence type="ECO:0000256" key="1">
    <source>
        <dbReference type="ARBA" id="ARBA00000900"/>
    </source>
</evidence>
<accession>A0A7J0HBM0</accession>
<evidence type="ECO:0000256" key="11">
    <source>
        <dbReference type="ARBA" id="ARBA00022989"/>
    </source>
</evidence>
<evidence type="ECO:0000313" key="18">
    <source>
        <dbReference type="EMBL" id="GFZ20385.1"/>
    </source>
</evidence>
<dbReference type="InterPro" id="IPR013083">
    <property type="entry name" value="Znf_RING/FYVE/PHD"/>
</dbReference>
<dbReference type="SUPFAM" id="SSF57850">
    <property type="entry name" value="RING/U-box"/>
    <property type="match status" value="1"/>
</dbReference>
<dbReference type="InterPro" id="IPR001841">
    <property type="entry name" value="Znf_RING"/>
</dbReference>
<name>A0A7J0HBM0_9ERIC</name>